<protein>
    <submittedName>
        <fullName evidence="2">Uncharacterized protein LOC108567361</fullName>
    </submittedName>
</protein>
<proteinExistence type="predicted"/>
<dbReference type="GeneID" id="108567361"/>
<keyword evidence="1" id="KW-1185">Reference proteome</keyword>
<accession>A0ABM1N8W6</accession>
<gene>
    <name evidence="2" type="primary">LOC108567361</name>
</gene>
<dbReference type="Proteomes" id="UP000695000">
    <property type="component" value="Unplaced"/>
</dbReference>
<organism evidence="1 2">
    <name type="scientific">Nicrophorus vespilloides</name>
    <name type="common">Boreal carrion beetle</name>
    <dbReference type="NCBI Taxonomy" id="110193"/>
    <lineage>
        <taxon>Eukaryota</taxon>
        <taxon>Metazoa</taxon>
        <taxon>Ecdysozoa</taxon>
        <taxon>Arthropoda</taxon>
        <taxon>Hexapoda</taxon>
        <taxon>Insecta</taxon>
        <taxon>Pterygota</taxon>
        <taxon>Neoptera</taxon>
        <taxon>Endopterygota</taxon>
        <taxon>Coleoptera</taxon>
        <taxon>Polyphaga</taxon>
        <taxon>Staphyliniformia</taxon>
        <taxon>Silphidae</taxon>
        <taxon>Nicrophorinae</taxon>
        <taxon>Nicrophorus</taxon>
    </lineage>
</organism>
<name>A0ABM1N8W6_NICVS</name>
<dbReference type="CDD" id="cd22971">
    <property type="entry name" value="DD_RIIAD1"/>
    <property type="match status" value="1"/>
</dbReference>
<evidence type="ECO:0000313" key="1">
    <source>
        <dbReference type="Proteomes" id="UP000695000"/>
    </source>
</evidence>
<dbReference type="RefSeq" id="XP_017783266.1">
    <property type="nucleotide sequence ID" value="XM_017927777.1"/>
</dbReference>
<reference evidence="2" key="1">
    <citation type="submission" date="2025-08" db="UniProtKB">
        <authorList>
            <consortium name="RefSeq"/>
        </authorList>
    </citation>
    <scope>IDENTIFICATION</scope>
    <source>
        <tissue evidence="2">Whole Larva</tissue>
    </source>
</reference>
<evidence type="ECO:0000313" key="2">
    <source>
        <dbReference type="RefSeq" id="XP_017783266.1"/>
    </source>
</evidence>
<dbReference type="InterPro" id="IPR059162">
    <property type="entry name" value="RIIAD1"/>
</dbReference>
<sequence length="243" mass="28057">MFVSDSGELVIKVTAKCNICVLFYTENMDSSLQVIEPLDYHSCDTPRGSLYFNTSSLTKNQQKQLNTFKIDTIRSDEMYLKSHPEVRAFSSLILQYVLKKKPRKDIHNTVYEFFNRPQCDVRQDMELYLERYCERKECIFESEESEHSSSVLVEEEELVNDESTTETVDTEEFIKGILNTALDELHTKTYSTVDEVSKKGNIMQSAANEYMMNAISAVSVEAVSEDRFHAPKVSQFLDEILLM</sequence>